<proteinExistence type="inferred from homology"/>
<evidence type="ECO:0000256" key="3">
    <source>
        <dbReference type="PIRNR" id="PIRNR001365"/>
    </source>
</evidence>
<keyword evidence="6" id="KW-1185">Reference proteome</keyword>
<comment type="similarity">
    <text evidence="1 3">Belongs to the DapA family.</text>
</comment>
<organism evidence="5 6">
    <name type="scientific">Jiangella anatolica</name>
    <dbReference type="NCBI Taxonomy" id="2670374"/>
    <lineage>
        <taxon>Bacteria</taxon>
        <taxon>Bacillati</taxon>
        <taxon>Actinomycetota</taxon>
        <taxon>Actinomycetes</taxon>
        <taxon>Jiangellales</taxon>
        <taxon>Jiangellaceae</taxon>
        <taxon>Jiangella</taxon>
    </lineage>
</organism>
<dbReference type="Pfam" id="PF00701">
    <property type="entry name" value="DHDPS"/>
    <property type="match status" value="1"/>
</dbReference>
<evidence type="ECO:0000313" key="5">
    <source>
        <dbReference type="EMBL" id="PZF86683.1"/>
    </source>
</evidence>
<dbReference type="InterPro" id="IPR013785">
    <property type="entry name" value="Aldolase_TIM"/>
</dbReference>
<protein>
    <submittedName>
        <fullName evidence="5">Dihydrodipicolinate synthase family protein</fullName>
    </submittedName>
</protein>
<evidence type="ECO:0000256" key="1">
    <source>
        <dbReference type="ARBA" id="ARBA00007592"/>
    </source>
</evidence>
<dbReference type="SUPFAM" id="SSF51569">
    <property type="entry name" value="Aldolase"/>
    <property type="match status" value="1"/>
</dbReference>
<evidence type="ECO:0000313" key="6">
    <source>
        <dbReference type="Proteomes" id="UP000248764"/>
    </source>
</evidence>
<dbReference type="CDD" id="cd00408">
    <property type="entry name" value="DHDPS-like"/>
    <property type="match status" value="1"/>
</dbReference>
<evidence type="ECO:0000256" key="2">
    <source>
        <dbReference type="ARBA" id="ARBA00023239"/>
    </source>
</evidence>
<evidence type="ECO:0000256" key="4">
    <source>
        <dbReference type="PIRSR" id="PIRSR001365-1"/>
    </source>
</evidence>
<dbReference type="Proteomes" id="UP000248764">
    <property type="component" value="Unassembled WGS sequence"/>
</dbReference>
<dbReference type="Gene3D" id="3.20.20.70">
    <property type="entry name" value="Aldolase class I"/>
    <property type="match status" value="1"/>
</dbReference>
<dbReference type="AlphaFoldDB" id="A0A2W2D2E0"/>
<dbReference type="EMBL" id="POTW01000001">
    <property type="protein sequence ID" value="PZF86683.1"/>
    <property type="molecule type" value="Genomic_DNA"/>
</dbReference>
<gene>
    <name evidence="5" type="ORF">C1I92_00470</name>
</gene>
<dbReference type="PANTHER" id="PTHR12128">
    <property type="entry name" value="DIHYDRODIPICOLINATE SYNTHASE"/>
    <property type="match status" value="1"/>
</dbReference>
<dbReference type="PIRSF" id="PIRSF001365">
    <property type="entry name" value="DHDPS"/>
    <property type="match status" value="1"/>
</dbReference>
<dbReference type="SMART" id="SM01130">
    <property type="entry name" value="DHDPS"/>
    <property type="match status" value="1"/>
</dbReference>
<dbReference type="InterPro" id="IPR002220">
    <property type="entry name" value="DapA-like"/>
</dbReference>
<reference evidence="5 6" key="1">
    <citation type="submission" date="2018-01" db="EMBL/GenBank/DDBJ databases">
        <title>Draft genome sequence of Jiangella sp. GTF31.</title>
        <authorList>
            <person name="Sahin N."/>
            <person name="Ay H."/>
            <person name="Saygin H."/>
        </authorList>
    </citation>
    <scope>NUCLEOTIDE SEQUENCE [LARGE SCALE GENOMIC DNA]</scope>
    <source>
        <strain evidence="5 6">GTF31</strain>
    </source>
</reference>
<dbReference type="GO" id="GO:0008840">
    <property type="term" value="F:4-hydroxy-tetrahydrodipicolinate synthase activity"/>
    <property type="evidence" value="ECO:0007669"/>
    <property type="project" value="TreeGrafter"/>
</dbReference>
<dbReference type="RefSeq" id="WP_111252681.1">
    <property type="nucleotide sequence ID" value="NZ_POTW01000001.1"/>
</dbReference>
<feature type="active site" description="Schiff-base intermediate with substrate" evidence="4">
    <location>
        <position position="170"/>
    </location>
</feature>
<feature type="active site" description="Proton donor/acceptor" evidence="4">
    <location>
        <position position="142"/>
    </location>
</feature>
<sequence length="311" mass="33021">MKPLPAGRIRGVWGTVLLPLRADDAIDWRRLEDELSLLAGSGVHGVYAHGTAGELHALDEREFDRVNELLAGACEGAGLPFQICAGHPSAQVCLDRVRRAREHEPGAIQVTLPDWVPLNEAEVADFLTGVAAAAAPVPLVLYNPPHAKTQVSPELLGRLLAAVPALVGVKLAGGDGDWYARMRAHAPACSLFVAGHRLATGVGHGASGSYSNVAAMAPAGAVAWYELMHRDLPAALDLERRIGEFFRRCVAPLQARGLSNPALDKFLAAVGGWADVGLRVRWPYAAAPESAVAEARLVARELLPDLMLPPI</sequence>
<dbReference type="PANTHER" id="PTHR12128:SF66">
    <property type="entry name" value="4-HYDROXY-2-OXOGLUTARATE ALDOLASE, MITOCHONDRIAL"/>
    <property type="match status" value="1"/>
</dbReference>
<name>A0A2W2D2E0_9ACTN</name>
<comment type="caution">
    <text evidence="5">The sequence shown here is derived from an EMBL/GenBank/DDBJ whole genome shotgun (WGS) entry which is preliminary data.</text>
</comment>
<accession>A0A2W2D2E0</accession>
<keyword evidence="2 3" id="KW-0456">Lyase</keyword>